<comment type="caution">
    <text evidence="2">The sequence shown here is derived from an EMBL/GenBank/DDBJ whole genome shotgun (WGS) entry which is preliminary data.</text>
</comment>
<proteinExistence type="predicted"/>
<feature type="domain" description="AB hydrolase-1" evidence="1">
    <location>
        <begin position="31"/>
        <end position="156"/>
    </location>
</feature>
<name>A0ABQ6PU71_9BACT</name>
<evidence type="ECO:0000259" key="1">
    <source>
        <dbReference type="Pfam" id="PF00561"/>
    </source>
</evidence>
<dbReference type="SUPFAM" id="SSF53474">
    <property type="entry name" value="alpha/beta-Hydrolases"/>
    <property type="match status" value="1"/>
</dbReference>
<dbReference type="PANTHER" id="PTHR43798">
    <property type="entry name" value="MONOACYLGLYCEROL LIPASE"/>
    <property type="match status" value="1"/>
</dbReference>
<dbReference type="InterPro" id="IPR029058">
    <property type="entry name" value="AB_hydrolase_fold"/>
</dbReference>
<dbReference type="RefSeq" id="WP_338226285.1">
    <property type="nucleotide sequence ID" value="NZ_BTPD01000020.1"/>
</dbReference>
<keyword evidence="3" id="KW-1185">Reference proteome</keyword>
<evidence type="ECO:0000313" key="3">
    <source>
        <dbReference type="Proteomes" id="UP001338309"/>
    </source>
</evidence>
<dbReference type="Proteomes" id="UP001338309">
    <property type="component" value="Unassembled WGS sequence"/>
</dbReference>
<dbReference type="PANTHER" id="PTHR43798:SF33">
    <property type="entry name" value="HYDROLASE, PUTATIVE (AFU_ORTHOLOGUE AFUA_2G14860)-RELATED"/>
    <property type="match status" value="1"/>
</dbReference>
<protein>
    <recommendedName>
        <fullName evidence="1">AB hydrolase-1 domain-containing protein</fullName>
    </recommendedName>
</protein>
<dbReference type="Pfam" id="PF00561">
    <property type="entry name" value="Abhydrolase_1"/>
    <property type="match status" value="1"/>
</dbReference>
<dbReference type="InterPro" id="IPR050266">
    <property type="entry name" value="AB_hydrolase_sf"/>
</dbReference>
<gene>
    <name evidence="2" type="ORF">Aconfl_41650</name>
</gene>
<dbReference type="InterPro" id="IPR000073">
    <property type="entry name" value="AB_hydrolase_1"/>
</dbReference>
<reference evidence="2 3" key="1">
    <citation type="submission" date="2023-08" db="EMBL/GenBank/DDBJ databases">
        <title>Draft genome sequence of Algoriphagus confluentis.</title>
        <authorList>
            <person name="Takatani N."/>
            <person name="Hosokawa M."/>
            <person name="Sawabe T."/>
        </authorList>
    </citation>
    <scope>NUCLEOTIDE SEQUENCE [LARGE SCALE GENOMIC DNA]</scope>
    <source>
        <strain evidence="2 3">NBRC 111222</strain>
    </source>
</reference>
<dbReference type="Gene3D" id="3.40.50.1820">
    <property type="entry name" value="alpha/beta hydrolase"/>
    <property type="match status" value="1"/>
</dbReference>
<sequence length="289" mass="33764">MNLDEAKWINRGSFNLYGTDRIFRIQEGKGPHLLIIQGLSTSSSSWVSLVDGLKSHFRVLLPDLMGLGFSDRPKRYSYSLEDSVKQIVYLLKKNRISSFHILAHDFGINLSCLLIPKIKEELREAKLLSVSFIFDKNFFIPKPYHWDPKSPHWVKIPKYTPTKSKRIKLHKFSDGNLDFVNRIYPIGLSGVFQRIFNKDLIPKELAKLDTDKDYYFMFSPLNQLKIPISLFVTNPIQPQNEESIKKIKNLIPKAKVRRFSFHSESYLLEVNLPELTSFYLKIHQKFIKT</sequence>
<accession>A0ABQ6PU71</accession>
<evidence type="ECO:0000313" key="2">
    <source>
        <dbReference type="EMBL" id="GMQ31520.1"/>
    </source>
</evidence>
<dbReference type="EMBL" id="BTPD01000020">
    <property type="protein sequence ID" value="GMQ31520.1"/>
    <property type="molecule type" value="Genomic_DNA"/>
</dbReference>
<organism evidence="2 3">
    <name type="scientific">Algoriphagus confluentis</name>
    <dbReference type="NCBI Taxonomy" id="1697556"/>
    <lineage>
        <taxon>Bacteria</taxon>
        <taxon>Pseudomonadati</taxon>
        <taxon>Bacteroidota</taxon>
        <taxon>Cytophagia</taxon>
        <taxon>Cytophagales</taxon>
        <taxon>Cyclobacteriaceae</taxon>
        <taxon>Algoriphagus</taxon>
    </lineage>
</organism>